<evidence type="ECO:0000313" key="2">
    <source>
        <dbReference type="EMBL" id="UYV70090.1"/>
    </source>
</evidence>
<dbReference type="InterPro" id="IPR041588">
    <property type="entry name" value="Integrase_H2C2"/>
</dbReference>
<sequence>MKTAREEVQQTYLKGQDEAGAKFAESKLSEFAEGQLVLEERMFETKGRREFEPRYEGPLLVLKRNGETVYLLEATKSGKKDEFHVDHMKPYYEPIRTYPLNARNDQEQESEEDEDFCSTNQGFVNFFYPLSESAVPPCSSQTAPVQRLDNGQDSSAVRRSTLRKTLRRLRSEYFWPRIKTEVQNYIRRCDNCQFSNQGASKAANALHFRPIQSFEHIVIDFIGPLETTPQGHNSILSIMDLFTKYPICGSNWDNILPMVAFAIRSTEHASTGYTPAKLLYGYELRQPQPFEELGGYPMINDSINHYATPYKQQIA</sequence>
<protein>
    <submittedName>
        <fullName evidence="2">K02A2.6-like</fullName>
    </submittedName>
</protein>
<gene>
    <name evidence="2" type="ORF">LAZ67_7001758</name>
</gene>
<organism evidence="2 3">
    <name type="scientific">Cordylochernes scorpioides</name>
    <dbReference type="NCBI Taxonomy" id="51811"/>
    <lineage>
        <taxon>Eukaryota</taxon>
        <taxon>Metazoa</taxon>
        <taxon>Ecdysozoa</taxon>
        <taxon>Arthropoda</taxon>
        <taxon>Chelicerata</taxon>
        <taxon>Arachnida</taxon>
        <taxon>Pseudoscorpiones</taxon>
        <taxon>Cheliferoidea</taxon>
        <taxon>Chernetidae</taxon>
        <taxon>Cordylochernes</taxon>
    </lineage>
</organism>
<name>A0ABY6KMJ7_9ARAC</name>
<dbReference type="Proteomes" id="UP001235939">
    <property type="component" value="Chromosome 07"/>
</dbReference>
<keyword evidence="3" id="KW-1185">Reference proteome</keyword>
<feature type="domain" description="Integrase zinc-binding" evidence="1">
    <location>
        <begin position="163"/>
        <end position="196"/>
    </location>
</feature>
<evidence type="ECO:0000259" key="1">
    <source>
        <dbReference type="Pfam" id="PF17921"/>
    </source>
</evidence>
<dbReference type="Gene3D" id="3.30.420.10">
    <property type="entry name" value="Ribonuclease H-like superfamily/Ribonuclease H"/>
    <property type="match status" value="1"/>
</dbReference>
<proteinExistence type="predicted"/>
<accession>A0ABY6KMJ7</accession>
<dbReference type="InterPro" id="IPR052160">
    <property type="entry name" value="Gypsy_RT_Integrase-like"/>
</dbReference>
<dbReference type="EMBL" id="CP092869">
    <property type="protein sequence ID" value="UYV70090.1"/>
    <property type="molecule type" value="Genomic_DNA"/>
</dbReference>
<dbReference type="InterPro" id="IPR036397">
    <property type="entry name" value="RNaseH_sf"/>
</dbReference>
<reference evidence="2 3" key="1">
    <citation type="submission" date="2022-01" db="EMBL/GenBank/DDBJ databases">
        <title>A chromosomal length assembly of Cordylochernes scorpioides.</title>
        <authorList>
            <person name="Zeh D."/>
            <person name="Zeh J."/>
        </authorList>
    </citation>
    <scope>NUCLEOTIDE SEQUENCE [LARGE SCALE GENOMIC DNA]</scope>
    <source>
        <strain evidence="2">IN4F17</strain>
        <tissue evidence="2">Whole Body</tissue>
    </source>
</reference>
<dbReference type="PANTHER" id="PTHR47266">
    <property type="entry name" value="ENDONUCLEASE-RELATED"/>
    <property type="match status" value="1"/>
</dbReference>
<evidence type="ECO:0000313" key="3">
    <source>
        <dbReference type="Proteomes" id="UP001235939"/>
    </source>
</evidence>
<dbReference type="Pfam" id="PF17921">
    <property type="entry name" value="Integrase_H2C2"/>
    <property type="match status" value="1"/>
</dbReference>
<dbReference type="Gene3D" id="1.10.340.70">
    <property type="match status" value="1"/>
</dbReference>